<dbReference type="RefSeq" id="WP_146439868.1">
    <property type="nucleotide sequence ID" value="NZ_SJPL01000001.1"/>
</dbReference>
<dbReference type="EMBL" id="SJPL01000001">
    <property type="protein sequence ID" value="TWT71561.1"/>
    <property type="molecule type" value="Genomic_DNA"/>
</dbReference>
<keyword evidence="3" id="KW-1185">Reference proteome</keyword>
<dbReference type="AlphaFoldDB" id="A0A5C5YAY4"/>
<evidence type="ECO:0000256" key="1">
    <source>
        <dbReference type="SAM" id="MobiDB-lite"/>
    </source>
</evidence>
<evidence type="ECO:0000313" key="3">
    <source>
        <dbReference type="Proteomes" id="UP000317238"/>
    </source>
</evidence>
<organism evidence="2 3">
    <name type="scientific">Crateriforma conspicua</name>
    <dbReference type="NCBI Taxonomy" id="2527996"/>
    <lineage>
        <taxon>Bacteria</taxon>
        <taxon>Pseudomonadati</taxon>
        <taxon>Planctomycetota</taxon>
        <taxon>Planctomycetia</taxon>
        <taxon>Planctomycetales</taxon>
        <taxon>Planctomycetaceae</taxon>
        <taxon>Crateriforma</taxon>
    </lineage>
</organism>
<feature type="region of interest" description="Disordered" evidence="1">
    <location>
        <begin position="29"/>
        <end position="59"/>
    </location>
</feature>
<evidence type="ECO:0000313" key="2">
    <source>
        <dbReference type="EMBL" id="TWT71561.1"/>
    </source>
</evidence>
<proteinExistence type="predicted"/>
<comment type="caution">
    <text evidence="2">The sequence shown here is derived from an EMBL/GenBank/DDBJ whole genome shotgun (WGS) entry which is preliminary data.</text>
</comment>
<gene>
    <name evidence="2" type="ORF">Pan14r_38710</name>
</gene>
<feature type="compositionally biased region" description="Basic and acidic residues" evidence="1">
    <location>
        <begin position="34"/>
        <end position="47"/>
    </location>
</feature>
<reference evidence="2 3" key="1">
    <citation type="submission" date="2019-02" db="EMBL/GenBank/DDBJ databases">
        <title>Deep-cultivation of Planctomycetes and their phenomic and genomic characterization uncovers novel biology.</title>
        <authorList>
            <person name="Wiegand S."/>
            <person name="Jogler M."/>
            <person name="Boedeker C."/>
            <person name="Pinto D."/>
            <person name="Vollmers J."/>
            <person name="Rivas-Marin E."/>
            <person name="Kohn T."/>
            <person name="Peeters S.H."/>
            <person name="Heuer A."/>
            <person name="Rast P."/>
            <person name="Oberbeckmann S."/>
            <person name="Bunk B."/>
            <person name="Jeske O."/>
            <person name="Meyerdierks A."/>
            <person name="Storesund J.E."/>
            <person name="Kallscheuer N."/>
            <person name="Luecker S."/>
            <person name="Lage O.M."/>
            <person name="Pohl T."/>
            <person name="Merkel B.J."/>
            <person name="Hornburger P."/>
            <person name="Mueller R.-W."/>
            <person name="Bruemmer F."/>
            <person name="Labrenz M."/>
            <person name="Spormann A.M."/>
            <person name="Op Den Camp H."/>
            <person name="Overmann J."/>
            <person name="Amann R."/>
            <person name="Jetten M.S.M."/>
            <person name="Mascher T."/>
            <person name="Medema M.H."/>
            <person name="Devos D.P."/>
            <person name="Kaster A.-K."/>
            <person name="Ovreas L."/>
            <person name="Rohde M."/>
            <person name="Galperin M.Y."/>
            <person name="Jogler C."/>
        </authorList>
    </citation>
    <scope>NUCLEOTIDE SEQUENCE [LARGE SCALE GENOMIC DNA]</scope>
    <source>
        <strain evidence="2 3">Pan14r</strain>
    </source>
</reference>
<sequence length="59" mass="6369">MNKDESNSPASEERRRAVAALFARGLSRMNKQLDSAKPKPFEAKNAEPVKVAPATGGDQ</sequence>
<name>A0A5C5YAY4_9PLAN</name>
<dbReference type="Proteomes" id="UP000317238">
    <property type="component" value="Unassembled WGS sequence"/>
</dbReference>
<protein>
    <submittedName>
        <fullName evidence="2">Uncharacterized protein</fullName>
    </submittedName>
</protein>
<accession>A0A5C5YAY4</accession>